<dbReference type="Proteomes" id="UP001627154">
    <property type="component" value="Unassembled WGS sequence"/>
</dbReference>
<keyword evidence="1" id="KW-1133">Transmembrane helix</keyword>
<name>A0ABD2WU87_9HYME</name>
<feature type="transmembrane region" description="Helical" evidence="1">
    <location>
        <begin position="20"/>
        <end position="36"/>
    </location>
</feature>
<evidence type="ECO:0000256" key="1">
    <source>
        <dbReference type="SAM" id="Phobius"/>
    </source>
</evidence>
<gene>
    <name evidence="2" type="ORF">TKK_009991</name>
</gene>
<sequence>MYIVYKELRIIYTHARTHTGAVHFLLAAITICRLFYNYNRTLLSARAIYIDGREKLVKRMKKRNRYYRLVARANHLRKSSSDVQDSEVLVCLVRSAVHCLRHAAAAVATIAATAAEAAYV</sequence>
<evidence type="ECO:0000313" key="2">
    <source>
        <dbReference type="EMBL" id="KAL3396123.1"/>
    </source>
</evidence>
<evidence type="ECO:0000313" key="3">
    <source>
        <dbReference type="Proteomes" id="UP001627154"/>
    </source>
</evidence>
<keyword evidence="3" id="KW-1185">Reference proteome</keyword>
<keyword evidence="1" id="KW-0472">Membrane</keyword>
<protein>
    <submittedName>
        <fullName evidence="2">Uncharacterized protein</fullName>
    </submittedName>
</protein>
<comment type="caution">
    <text evidence="2">The sequence shown here is derived from an EMBL/GenBank/DDBJ whole genome shotgun (WGS) entry which is preliminary data.</text>
</comment>
<dbReference type="EMBL" id="JBJJXI010000074">
    <property type="protein sequence ID" value="KAL3396123.1"/>
    <property type="molecule type" value="Genomic_DNA"/>
</dbReference>
<accession>A0ABD2WU87</accession>
<reference evidence="2 3" key="1">
    <citation type="journal article" date="2024" name="bioRxiv">
        <title>A reference genome for Trichogramma kaykai: A tiny desert-dwelling parasitoid wasp with competing sex-ratio distorters.</title>
        <authorList>
            <person name="Culotta J."/>
            <person name="Lindsey A.R."/>
        </authorList>
    </citation>
    <scope>NUCLEOTIDE SEQUENCE [LARGE SCALE GENOMIC DNA]</scope>
    <source>
        <strain evidence="2 3">KSX58</strain>
    </source>
</reference>
<proteinExistence type="predicted"/>
<organism evidence="2 3">
    <name type="scientific">Trichogramma kaykai</name>
    <dbReference type="NCBI Taxonomy" id="54128"/>
    <lineage>
        <taxon>Eukaryota</taxon>
        <taxon>Metazoa</taxon>
        <taxon>Ecdysozoa</taxon>
        <taxon>Arthropoda</taxon>
        <taxon>Hexapoda</taxon>
        <taxon>Insecta</taxon>
        <taxon>Pterygota</taxon>
        <taxon>Neoptera</taxon>
        <taxon>Endopterygota</taxon>
        <taxon>Hymenoptera</taxon>
        <taxon>Apocrita</taxon>
        <taxon>Proctotrupomorpha</taxon>
        <taxon>Chalcidoidea</taxon>
        <taxon>Trichogrammatidae</taxon>
        <taxon>Trichogramma</taxon>
    </lineage>
</organism>
<keyword evidence="1" id="KW-0812">Transmembrane</keyword>
<dbReference type="AlphaFoldDB" id="A0ABD2WU87"/>